<organism evidence="1 2">
    <name type="scientific">Enterobacter hormaechei</name>
    <dbReference type="NCBI Taxonomy" id="158836"/>
    <lineage>
        <taxon>Bacteria</taxon>
        <taxon>Pseudomonadati</taxon>
        <taxon>Pseudomonadota</taxon>
        <taxon>Gammaproteobacteria</taxon>
        <taxon>Enterobacterales</taxon>
        <taxon>Enterobacteriaceae</taxon>
        <taxon>Enterobacter</taxon>
        <taxon>Enterobacter cloacae complex</taxon>
    </lineage>
</organism>
<dbReference type="Proteomes" id="UP000476281">
    <property type="component" value="Unassembled WGS sequence"/>
</dbReference>
<dbReference type="EMBL" id="WBSZ01000039">
    <property type="protein sequence ID" value="KAB2528958.1"/>
    <property type="molecule type" value="Genomic_DNA"/>
</dbReference>
<evidence type="ECO:0000313" key="1">
    <source>
        <dbReference type="EMBL" id="KAB2528958.1"/>
    </source>
</evidence>
<protein>
    <submittedName>
        <fullName evidence="1">Uncharacterized protein</fullName>
    </submittedName>
</protein>
<proteinExistence type="predicted"/>
<comment type="caution">
    <text evidence="1">The sequence shown here is derived from an EMBL/GenBank/DDBJ whole genome shotgun (WGS) entry which is preliminary data.</text>
</comment>
<evidence type="ECO:0000313" key="2">
    <source>
        <dbReference type="Proteomes" id="UP000476281"/>
    </source>
</evidence>
<accession>A0A6L3Y1M3</accession>
<dbReference type="RefSeq" id="WP_023303229.1">
    <property type="nucleotide sequence ID" value="NZ_CP085774.1"/>
</dbReference>
<dbReference type="Pfam" id="PF14264">
    <property type="entry name" value="Glucos_trans_II"/>
    <property type="match status" value="1"/>
</dbReference>
<reference evidence="1 2" key="1">
    <citation type="submission" date="2019-09" db="EMBL/GenBank/DDBJ databases">
        <title>Reversal of blaTEM antimicrobial resistance by CRISPR-Cas9 in clinical E. coli and other Enterobacteriaceae strains.</title>
        <authorList>
            <person name="Tagliaferri T."/>
            <person name="Guimaraes N."/>
            <person name="Pereira M."/>
            <person name="Felicori L."/>
            <person name="Horz H.-P."/>
            <person name="Santos S."/>
            <person name="Mendes T."/>
        </authorList>
    </citation>
    <scope>NUCLEOTIDE SEQUENCE [LARGE SCALE GENOMIC DNA]</scope>
    <source>
        <strain evidence="1 2">E2_blaTEM_MG</strain>
    </source>
</reference>
<dbReference type="AlphaFoldDB" id="A0A6L3Y1M3"/>
<gene>
    <name evidence="1" type="ORF">F9C29_03170</name>
</gene>
<dbReference type="InterPro" id="IPR025686">
    <property type="entry name" value="Glucos_trans_II"/>
</dbReference>
<sequence length="485" mass="54254">MIRNLKNDKSIFLISLALSFVYILPFIINNNYVVDDWLRTDTGVTAWEGNGRPLSSVIMAAISMFGGGLNFFGDGVLYDIFPLTIILCAFVMTFCGYLISAELGMKSPIAKAACMLLPLTSTLFIGNIYFRFDSLIMSLSCLGAILQARMSAERGIVCWISSVVIGFISISIYQASIPFVLSYLALMCFMRYCNENKNDVINLIIKVFSSLFFSFLIYKVMMLAFFDGDSYTSGYTDTHSQLIPLSVDGLKIIVNNFSLFISMLYKVTAFAPCIILLTLLIVMLAISFIERNMKIAFSVFAFIAIIVLGFAPYLVLRSPIVEPRVMIAAGLSLCALLKGVEMMSKLGVLSKSLIVVFIAFNFSQAYGVSNAFNIYQRIDRVVAQNIAFNLIEYGYRTGDKLVISGFPSYPDSVKRIYSAIPVSQYLVGSAFANYRFKYSLMKQYGISSSIPKDERFNGDGVIMKDNNLIKLIKYDNGYRVYIKRM</sequence>
<name>A0A6L3Y1M3_9ENTR</name>